<keyword evidence="1" id="KW-0808">Transferase</keyword>
<gene>
    <name evidence="3" type="ORF">ACIBG2_26900</name>
</gene>
<dbReference type="Gene3D" id="3.30.565.10">
    <property type="entry name" value="Histidine kinase-like ATPase, C-terminal domain"/>
    <property type="match status" value="1"/>
</dbReference>
<organism evidence="3 4">
    <name type="scientific">Nonomuraea typhae</name>
    <dbReference type="NCBI Taxonomy" id="2603600"/>
    <lineage>
        <taxon>Bacteria</taxon>
        <taxon>Bacillati</taxon>
        <taxon>Actinomycetota</taxon>
        <taxon>Actinomycetes</taxon>
        <taxon>Streptosporangiales</taxon>
        <taxon>Streptosporangiaceae</taxon>
        <taxon>Nonomuraea</taxon>
    </lineage>
</organism>
<dbReference type="Proteomes" id="UP001612741">
    <property type="component" value="Unassembled WGS sequence"/>
</dbReference>
<dbReference type="RefSeq" id="WP_397085306.1">
    <property type="nucleotide sequence ID" value="NZ_JBITGY010000007.1"/>
</dbReference>
<sequence length="178" mass="19152">MIVIKQPASPTRGAWPLSPTAEAPGQARRLVRGALADCGWPFTTVVDRAVLVISELVTNAVLHGRAPITLELDILAMKVCGRVLDASLREPDRVKVSDDGESGRGLMIVDRESDQWWIEMMPDGSGKAVCWEIRHPPSNVPSISYLLQGVPGQGFGPSVPVIEAASESTTGVFTGWRP</sequence>
<protein>
    <submittedName>
        <fullName evidence="3">ATP-binding protein</fullName>
    </submittedName>
</protein>
<dbReference type="CDD" id="cd16936">
    <property type="entry name" value="HATPase_RsbW-like"/>
    <property type="match status" value="1"/>
</dbReference>
<dbReference type="EMBL" id="JBITGY010000007">
    <property type="protein sequence ID" value="MFI6501033.1"/>
    <property type="molecule type" value="Genomic_DNA"/>
</dbReference>
<dbReference type="GO" id="GO:0005524">
    <property type="term" value="F:ATP binding"/>
    <property type="evidence" value="ECO:0007669"/>
    <property type="project" value="UniProtKB-KW"/>
</dbReference>
<keyword evidence="1" id="KW-0418">Kinase</keyword>
<name>A0ABW7Z0M5_9ACTN</name>
<reference evidence="3 4" key="1">
    <citation type="submission" date="2024-10" db="EMBL/GenBank/DDBJ databases">
        <title>The Natural Products Discovery Center: Release of the First 8490 Sequenced Strains for Exploring Actinobacteria Biosynthetic Diversity.</title>
        <authorList>
            <person name="Kalkreuter E."/>
            <person name="Kautsar S.A."/>
            <person name="Yang D."/>
            <person name="Bader C.D."/>
            <person name="Teijaro C.N."/>
            <person name="Fluegel L."/>
            <person name="Davis C.M."/>
            <person name="Simpson J.R."/>
            <person name="Lauterbach L."/>
            <person name="Steele A.D."/>
            <person name="Gui C."/>
            <person name="Meng S."/>
            <person name="Li G."/>
            <person name="Viehrig K."/>
            <person name="Ye F."/>
            <person name="Su P."/>
            <person name="Kiefer A.F."/>
            <person name="Nichols A."/>
            <person name="Cepeda A.J."/>
            <person name="Yan W."/>
            <person name="Fan B."/>
            <person name="Jiang Y."/>
            <person name="Adhikari A."/>
            <person name="Zheng C.-J."/>
            <person name="Schuster L."/>
            <person name="Cowan T.M."/>
            <person name="Smanski M.J."/>
            <person name="Chevrette M.G."/>
            <person name="De Carvalho L.P.S."/>
            <person name="Shen B."/>
        </authorList>
    </citation>
    <scope>NUCLEOTIDE SEQUENCE [LARGE SCALE GENOMIC DNA]</scope>
    <source>
        <strain evidence="3 4">NPDC050545</strain>
    </source>
</reference>
<evidence type="ECO:0000313" key="4">
    <source>
        <dbReference type="Proteomes" id="UP001612741"/>
    </source>
</evidence>
<evidence type="ECO:0000256" key="1">
    <source>
        <dbReference type="ARBA" id="ARBA00022527"/>
    </source>
</evidence>
<dbReference type="SUPFAM" id="SSF55874">
    <property type="entry name" value="ATPase domain of HSP90 chaperone/DNA topoisomerase II/histidine kinase"/>
    <property type="match status" value="1"/>
</dbReference>
<dbReference type="Pfam" id="PF13581">
    <property type="entry name" value="HATPase_c_2"/>
    <property type="match status" value="1"/>
</dbReference>
<evidence type="ECO:0000259" key="2">
    <source>
        <dbReference type="Pfam" id="PF13581"/>
    </source>
</evidence>
<keyword evidence="3" id="KW-0067">ATP-binding</keyword>
<evidence type="ECO:0000313" key="3">
    <source>
        <dbReference type="EMBL" id="MFI6501033.1"/>
    </source>
</evidence>
<dbReference type="PANTHER" id="PTHR35526">
    <property type="entry name" value="ANTI-SIGMA-F FACTOR RSBW-RELATED"/>
    <property type="match status" value="1"/>
</dbReference>
<keyword evidence="4" id="KW-1185">Reference proteome</keyword>
<accession>A0ABW7Z0M5</accession>
<dbReference type="InterPro" id="IPR036890">
    <property type="entry name" value="HATPase_C_sf"/>
</dbReference>
<feature type="domain" description="Histidine kinase/HSP90-like ATPase" evidence="2">
    <location>
        <begin position="20"/>
        <end position="116"/>
    </location>
</feature>
<keyword evidence="3" id="KW-0547">Nucleotide-binding</keyword>
<keyword evidence="1" id="KW-0723">Serine/threonine-protein kinase</keyword>
<dbReference type="InterPro" id="IPR050267">
    <property type="entry name" value="Anti-sigma-factor_SerPK"/>
</dbReference>
<dbReference type="InterPro" id="IPR003594">
    <property type="entry name" value="HATPase_dom"/>
</dbReference>
<dbReference type="PANTHER" id="PTHR35526:SF3">
    <property type="entry name" value="ANTI-SIGMA-F FACTOR RSBW"/>
    <property type="match status" value="1"/>
</dbReference>
<proteinExistence type="predicted"/>
<comment type="caution">
    <text evidence="3">The sequence shown here is derived from an EMBL/GenBank/DDBJ whole genome shotgun (WGS) entry which is preliminary data.</text>
</comment>